<feature type="transmembrane region" description="Helical" evidence="5">
    <location>
        <begin position="405"/>
        <end position="427"/>
    </location>
</feature>
<dbReference type="Pfam" id="PF07690">
    <property type="entry name" value="MFS_1"/>
    <property type="match status" value="1"/>
</dbReference>
<proteinExistence type="predicted"/>
<feature type="transmembrane region" description="Helical" evidence="5">
    <location>
        <begin position="319"/>
        <end position="345"/>
    </location>
</feature>
<dbReference type="SUPFAM" id="SSF103473">
    <property type="entry name" value="MFS general substrate transporter"/>
    <property type="match status" value="1"/>
</dbReference>
<keyword evidence="8" id="KW-1185">Reference proteome</keyword>
<keyword evidence="2 5" id="KW-0812">Transmembrane</keyword>
<feature type="transmembrane region" description="Helical" evidence="5">
    <location>
        <begin position="433"/>
        <end position="459"/>
    </location>
</feature>
<evidence type="ECO:0000256" key="4">
    <source>
        <dbReference type="ARBA" id="ARBA00023136"/>
    </source>
</evidence>
<feature type="transmembrane region" description="Helical" evidence="5">
    <location>
        <begin position="502"/>
        <end position="522"/>
    </location>
</feature>
<evidence type="ECO:0000256" key="1">
    <source>
        <dbReference type="ARBA" id="ARBA00004141"/>
    </source>
</evidence>
<dbReference type="InterPro" id="IPR011701">
    <property type="entry name" value="MFS"/>
</dbReference>
<dbReference type="PANTHER" id="PTHR23502">
    <property type="entry name" value="MAJOR FACILITATOR SUPERFAMILY"/>
    <property type="match status" value="1"/>
</dbReference>
<evidence type="ECO:0000259" key="6">
    <source>
        <dbReference type="PROSITE" id="PS50850"/>
    </source>
</evidence>
<feature type="transmembrane region" description="Helical" evidence="5">
    <location>
        <begin position="61"/>
        <end position="83"/>
    </location>
</feature>
<dbReference type="Proteomes" id="UP000192596">
    <property type="component" value="Unassembled WGS sequence"/>
</dbReference>
<evidence type="ECO:0000313" key="8">
    <source>
        <dbReference type="Proteomes" id="UP000192596"/>
    </source>
</evidence>
<evidence type="ECO:0000313" key="7">
    <source>
        <dbReference type="EMBL" id="OQO03267.1"/>
    </source>
</evidence>
<dbReference type="InParanoid" id="A0A1V8SVR1"/>
<feature type="transmembrane region" description="Helical" evidence="5">
    <location>
        <begin position="217"/>
        <end position="236"/>
    </location>
</feature>
<dbReference type="InterPro" id="IPR020846">
    <property type="entry name" value="MFS_dom"/>
</dbReference>
<dbReference type="GO" id="GO:0022857">
    <property type="term" value="F:transmembrane transporter activity"/>
    <property type="evidence" value="ECO:0007669"/>
    <property type="project" value="InterPro"/>
</dbReference>
<feature type="transmembrane region" description="Helical" evidence="5">
    <location>
        <begin position="103"/>
        <end position="120"/>
    </location>
</feature>
<keyword evidence="3 5" id="KW-1133">Transmembrane helix</keyword>
<dbReference type="AlphaFoldDB" id="A0A1V8SVR1"/>
<evidence type="ECO:0000256" key="3">
    <source>
        <dbReference type="ARBA" id="ARBA00022989"/>
    </source>
</evidence>
<sequence>MADHKAGRHLVHSHAHEDVPGTVDCKVVDGDDSAYGQALFPVPADDPNDPLQWPRWKKDSILVICSIYSFLANCNIIGSSVYIPLYAATFRVSFPIASQTSSYPNLCFGLGTILLIPMYMKFGRRPTMLFSQLLYAFGTLGCAVANDYNSFLACRIIVALGSSVCEALPVQCVNDIYFLHERGKRISYYTVALCLGGIGALPAGYMLNAAPHNHKLFFYVHFAFAMALFTATFFLVPETMYKRKVRMSPPSSVASDEALHEKHAHVASQAVDPSHVDTANVELSGPAIQPARHSYVSTLNPWSGVDPDIQFFGMILRSFSYFFVPQVLWVITSFGIYIGCAALAFNYTFPILIVQPPYLWTQSSAGLLAIAFIIGYGLSIPFANSSDRLAARLTVKNNGIREAEMRLGVMLPAMLVGPAGLVVYGMVAQKQLHWVGLFAGVAMLDWSALFYFTFTLAYAMDSYNANMSEMLIAMNIGKNAISFGLGYSLLDWILSKGFATVIAGAFAGVLLVNNLMLLLFMWKGKSIRVFLSKTWLAKMHGSRAIRGEVA</sequence>
<evidence type="ECO:0000256" key="5">
    <source>
        <dbReference type="SAM" id="Phobius"/>
    </source>
</evidence>
<dbReference type="PANTHER" id="PTHR23502:SF160">
    <property type="entry name" value="MAJOR FACILITATOR SUPERFAMILY (MFS) PROFILE DOMAIN-CONTAINING PROTEIN-RELATED"/>
    <property type="match status" value="1"/>
</dbReference>
<protein>
    <recommendedName>
        <fullName evidence="6">Major facilitator superfamily (MFS) profile domain-containing protein</fullName>
    </recommendedName>
</protein>
<comment type="caution">
    <text evidence="7">The sequence shown here is derived from an EMBL/GenBank/DDBJ whole genome shotgun (WGS) entry which is preliminary data.</text>
</comment>
<dbReference type="PROSITE" id="PS50850">
    <property type="entry name" value="MFS"/>
    <property type="match status" value="1"/>
</dbReference>
<feature type="transmembrane region" description="Helical" evidence="5">
    <location>
        <begin position="186"/>
        <end position="205"/>
    </location>
</feature>
<dbReference type="InterPro" id="IPR036259">
    <property type="entry name" value="MFS_trans_sf"/>
</dbReference>
<keyword evidence="4 5" id="KW-0472">Membrane</keyword>
<feature type="domain" description="Major facilitator superfamily (MFS) profile" evidence="6">
    <location>
        <begin position="61"/>
        <end position="525"/>
    </location>
</feature>
<feature type="transmembrane region" description="Helical" evidence="5">
    <location>
        <begin position="365"/>
        <end position="384"/>
    </location>
</feature>
<dbReference type="OrthoDB" id="268400at2759"/>
<accession>A0A1V8SVR1</accession>
<dbReference type="STRING" id="1507870.A0A1V8SVR1"/>
<dbReference type="Gene3D" id="1.20.1250.20">
    <property type="entry name" value="MFS general substrate transporter like domains"/>
    <property type="match status" value="1"/>
</dbReference>
<dbReference type="GO" id="GO:0005886">
    <property type="term" value="C:plasma membrane"/>
    <property type="evidence" value="ECO:0007669"/>
    <property type="project" value="TreeGrafter"/>
</dbReference>
<evidence type="ECO:0000256" key="2">
    <source>
        <dbReference type="ARBA" id="ARBA00022692"/>
    </source>
</evidence>
<comment type="subcellular location">
    <subcellularLocation>
        <location evidence="1">Membrane</location>
        <topology evidence="1">Multi-pass membrane protein</topology>
    </subcellularLocation>
</comment>
<gene>
    <name evidence="7" type="ORF">B0A48_11523</name>
</gene>
<dbReference type="EMBL" id="NAJO01000025">
    <property type="protein sequence ID" value="OQO03267.1"/>
    <property type="molecule type" value="Genomic_DNA"/>
</dbReference>
<organism evidence="7 8">
    <name type="scientific">Cryoendolithus antarcticus</name>
    <dbReference type="NCBI Taxonomy" id="1507870"/>
    <lineage>
        <taxon>Eukaryota</taxon>
        <taxon>Fungi</taxon>
        <taxon>Dikarya</taxon>
        <taxon>Ascomycota</taxon>
        <taxon>Pezizomycotina</taxon>
        <taxon>Dothideomycetes</taxon>
        <taxon>Dothideomycetidae</taxon>
        <taxon>Cladosporiales</taxon>
        <taxon>Cladosporiaceae</taxon>
        <taxon>Cryoendolithus</taxon>
    </lineage>
</organism>
<name>A0A1V8SVR1_9PEZI</name>
<reference evidence="8" key="1">
    <citation type="submission" date="2017-03" db="EMBL/GenBank/DDBJ databases">
        <title>Genomes of endolithic fungi from Antarctica.</title>
        <authorList>
            <person name="Coleine C."/>
            <person name="Masonjones S."/>
            <person name="Stajich J.E."/>
        </authorList>
    </citation>
    <scope>NUCLEOTIDE SEQUENCE [LARGE SCALE GENOMIC DNA]</scope>
    <source>
        <strain evidence="8">CCFEE 5527</strain>
    </source>
</reference>
<feature type="transmembrane region" description="Helical" evidence="5">
    <location>
        <begin position="471"/>
        <end position="490"/>
    </location>
</feature>